<dbReference type="InterPro" id="IPR000876">
    <property type="entry name" value="Ribosomal_eS4"/>
</dbReference>
<evidence type="ECO:0000313" key="9">
    <source>
        <dbReference type="RefSeq" id="XP_030537673.1"/>
    </source>
</evidence>
<reference evidence="9" key="1">
    <citation type="submission" date="2025-08" db="UniProtKB">
        <authorList>
            <consortium name="RefSeq"/>
        </authorList>
    </citation>
    <scope>IDENTIFICATION</scope>
    <source>
        <tissue evidence="9">Leaf</tissue>
    </source>
</reference>
<dbReference type="KEGG" id="rarg:115746091"/>
<evidence type="ECO:0000256" key="2">
    <source>
        <dbReference type="ARBA" id="ARBA00022730"/>
    </source>
</evidence>
<feature type="domain" description="RNA-binding S4" evidence="7">
    <location>
        <begin position="24"/>
        <end position="88"/>
    </location>
</feature>
<dbReference type="GeneID" id="115746091"/>
<dbReference type="FunFam" id="3.10.290.10:FF:000002">
    <property type="entry name" value="40S ribosomal protein S4"/>
    <property type="match status" value="1"/>
</dbReference>
<dbReference type="GO" id="GO:0006412">
    <property type="term" value="P:translation"/>
    <property type="evidence" value="ECO:0007669"/>
    <property type="project" value="InterPro"/>
</dbReference>
<dbReference type="PROSITE" id="PS50889">
    <property type="entry name" value="S4"/>
    <property type="match status" value="1"/>
</dbReference>
<dbReference type="Pfam" id="PF00900">
    <property type="entry name" value="Ribosomal_S4e"/>
    <property type="match status" value="1"/>
</dbReference>
<keyword evidence="5 6" id="KW-0687">Ribonucleoprotein</keyword>
<accession>A0A8B8PTT7</accession>
<keyword evidence="8" id="KW-1185">Reference proteome</keyword>
<dbReference type="Pfam" id="PF01479">
    <property type="entry name" value="S4"/>
    <property type="match status" value="1"/>
</dbReference>
<dbReference type="GO" id="GO:0003735">
    <property type="term" value="F:structural constituent of ribosome"/>
    <property type="evidence" value="ECO:0007669"/>
    <property type="project" value="UniProtKB-UniRule"/>
</dbReference>
<keyword evidence="4 6" id="KW-0689">Ribosomal protein</keyword>
<dbReference type="AlphaFoldDB" id="A0A8B8PTT7"/>
<evidence type="ECO:0000256" key="3">
    <source>
        <dbReference type="ARBA" id="ARBA00022884"/>
    </source>
</evidence>
<keyword evidence="2 6" id="KW-0699">rRNA-binding</keyword>
<dbReference type="CDD" id="cd06087">
    <property type="entry name" value="KOW_RPS4"/>
    <property type="match status" value="1"/>
</dbReference>
<name>A0A8B8PTT7_9MYRT</name>
<dbReference type="InterPro" id="IPR041982">
    <property type="entry name" value="Ribosomal_eS4_KOW"/>
</dbReference>
<dbReference type="FunFam" id="2.40.50.740:FF:000001">
    <property type="entry name" value="40S ribosomal protein S4"/>
    <property type="match status" value="1"/>
</dbReference>
<dbReference type="OrthoDB" id="1406578at2759"/>
<evidence type="ECO:0000256" key="5">
    <source>
        <dbReference type="ARBA" id="ARBA00023274"/>
    </source>
</evidence>
<dbReference type="SMART" id="SM00363">
    <property type="entry name" value="S4"/>
    <property type="match status" value="1"/>
</dbReference>
<dbReference type="InterPro" id="IPR032277">
    <property type="entry name" value="Ribosomal_eS4_C"/>
</dbReference>
<keyword evidence="3 6" id="KW-0694">RNA-binding</keyword>
<dbReference type="Gene3D" id="2.30.30.30">
    <property type="match status" value="1"/>
</dbReference>
<dbReference type="InterPro" id="IPR038237">
    <property type="entry name" value="Ribosomal_eS4_central_sf"/>
</dbReference>
<dbReference type="PANTHER" id="PTHR11581:SF0">
    <property type="entry name" value="SMALL RIBOSOMAL SUBUNIT PROTEIN ES4"/>
    <property type="match status" value="1"/>
</dbReference>
<dbReference type="InterPro" id="IPR036986">
    <property type="entry name" value="S4_RNA-bd_sf"/>
</dbReference>
<proteinExistence type="inferred from homology"/>
<comment type="similarity">
    <text evidence="1 6">Belongs to the eukaryotic ribosomal protein eS4 family.</text>
</comment>
<dbReference type="Proteomes" id="UP000827889">
    <property type="component" value="Chromosome 6"/>
</dbReference>
<dbReference type="RefSeq" id="XP_030537673.1">
    <property type="nucleotide sequence ID" value="XM_030681813.2"/>
</dbReference>
<dbReference type="FunFam" id="2.30.30.30:FF:000005">
    <property type="entry name" value="40S ribosomal protein S4"/>
    <property type="match status" value="1"/>
</dbReference>
<evidence type="ECO:0000259" key="7">
    <source>
        <dbReference type="SMART" id="SM00363"/>
    </source>
</evidence>
<sequence length="244" mass="27826">MLDKLGGAFGPKPSPGPHKSRECLPLILILRNKLKYALNYQEVIKILMQRHVLVDGKVRTDQKYPAGFMDVVSIPRTSENFRLLYDTKRRFRLRSISDDEAKFKLCKVRSVHLGKKGIPYLDTFDGRTIRYPDPLIKANDTIKLDLETYKITSFIKFEVGNLVMATGGRNRGRVGVMKVKEKHQGSFDIIYVQDAAGKEFATREGYVFVIGEGTKPWVSLPKDRGIKLSTVEESRRRQQAHPST</sequence>
<dbReference type="Gene3D" id="3.10.290.10">
    <property type="entry name" value="RNA-binding S4 domain"/>
    <property type="match status" value="1"/>
</dbReference>
<gene>
    <name evidence="9" type="primary">LOC115746091</name>
</gene>
<evidence type="ECO:0000256" key="1">
    <source>
        <dbReference type="ARBA" id="ARBA00007500"/>
    </source>
</evidence>
<dbReference type="InterPro" id="IPR013845">
    <property type="entry name" value="Ribosomal_eS4_central_region"/>
</dbReference>
<dbReference type="Gene3D" id="2.40.50.740">
    <property type="match status" value="1"/>
</dbReference>
<dbReference type="PANTHER" id="PTHR11581">
    <property type="entry name" value="30S/40S RIBOSOMAL PROTEIN S4"/>
    <property type="match status" value="1"/>
</dbReference>
<evidence type="ECO:0000256" key="6">
    <source>
        <dbReference type="PIRNR" id="PIRNR002116"/>
    </source>
</evidence>
<dbReference type="GO" id="GO:0022627">
    <property type="term" value="C:cytosolic small ribosomal subunit"/>
    <property type="evidence" value="ECO:0007669"/>
    <property type="project" value="TreeGrafter"/>
</dbReference>
<evidence type="ECO:0000313" key="8">
    <source>
        <dbReference type="Proteomes" id="UP000827889"/>
    </source>
</evidence>
<dbReference type="Pfam" id="PF16121">
    <property type="entry name" value="40S_S4_C"/>
    <property type="match status" value="1"/>
</dbReference>
<dbReference type="GO" id="GO:0019843">
    <property type="term" value="F:rRNA binding"/>
    <property type="evidence" value="ECO:0007669"/>
    <property type="project" value="UniProtKB-UniRule"/>
</dbReference>
<protein>
    <recommendedName>
        <fullName evidence="6">40S ribosomal protein S4</fullName>
    </recommendedName>
</protein>
<dbReference type="InterPro" id="IPR002942">
    <property type="entry name" value="S4_RNA-bd"/>
</dbReference>
<dbReference type="PIRSF" id="PIRSF002116">
    <property type="entry name" value="Ribosomal_S4"/>
    <property type="match status" value="1"/>
</dbReference>
<evidence type="ECO:0000256" key="4">
    <source>
        <dbReference type="ARBA" id="ARBA00022980"/>
    </source>
</evidence>
<dbReference type="HAMAP" id="MF_00485">
    <property type="entry name" value="Ribosomal_eS4"/>
    <property type="match status" value="1"/>
</dbReference>
<dbReference type="CDD" id="cd00165">
    <property type="entry name" value="S4"/>
    <property type="match status" value="1"/>
</dbReference>
<dbReference type="InterPro" id="IPR014722">
    <property type="entry name" value="Rib_uL2_dom2"/>
</dbReference>
<organism evidence="8 9">
    <name type="scientific">Rhodamnia argentea</name>
    <dbReference type="NCBI Taxonomy" id="178133"/>
    <lineage>
        <taxon>Eukaryota</taxon>
        <taxon>Viridiplantae</taxon>
        <taxon>Streptophyta</taxon>
        <taxon>Embryophyta</taxon>
        <taxon>Tracheophyta</taxon>
        <taxon>Spermatophyta</taxon>
        <taxon>Magnoliopsida</taxon>
        <taxon>eudicotyledons</taxon>
        <taxon>Gunneridae</taxon>
        <taxon>Pentapetalae</taxon>
        <taxon>rosids</taxon>
        <taxon>malvids</taxon>
        <taxon>Myrtales</taxon>
        <taxon>Myrtaceae</taxon>
        <taxon>Myrtoideae</taxon>
        <taxon>Myrteae</taxon>
        <taxon>Australasian group</taxon>
        <taxon>Rhodamnia</taxon>
    </lineage>
</organism>